<protein>
    <recommendedName>
        <fullName evidence="8">C3H1-type domain-containing protein</fullName>
    </recommendedName>
</protein>
<keyword evidence="3 6" id="KW-0863">Zinc-finger</keyword>
<evidence type="ECO:0000256" key="4">
    <source>
        <dbReference type="ARBA" id="ARBA00022833"/>
    </source>
</evidence>
<comment type="subcellular location">
    <subcellularLocation>
        <location evidence="1">Nucleus</location>
    </subcellularLocation>
</comment>
<dbReference type="InterPro" id="IPR051767">
    <property type="entry name" value="Nucleoporin_NUP42"/>
</dbReference>
<keyword evidence="10" id="KW-1185">Reference proteome</keyword>
<dbReference type="SMART" id="SM00356">
    <property type="entry name" value="ZnF_C3H1"/>
    <property type="match status" value="1"/>
</dbReference>
<feature type="region of interest" description="Disordered" evidence="7">
    <location>
        <begin position="94"/>
        <end position="121"/>
    </location>
</feature>
<feature type="compositionally biased region" description="Polar residues" evidence="7">
    <location>
        <begin position="222"/>
        <end position="267"/>
    </location>
</feature>
<dbReference type="PANTHER" id="PTHR46527:SF1">
    <property type="entry name" value="NUCLEOPORIN NUP42"/>
    <property type="match status" value="1"/>
</dbReference>
<evidence type="ECO:0000259" key="8">
    <source>
        <dbReference type="PROSITE" id="PS50103"/>
    </source>
</evidence>
<accession>A0ABY9CJA2</accession>
<proteinExistence type="predicted"/>
<gene>
    <name evidence="9" type="ORF">VitviT2T_014037</name>
</gene>
<evidence type="ECO:0000256" key="3">
    <source>
        <dbReference type="ARBA" id="ARBA00022771"/>
    </source>
</evidence>
<dbReference type="InterPro" id="IPR036855">
    <property type="entry name" value="Znf_CCCH_sf"/>
</dbReference>
<keyword evidence="2 6" id="KW-0479">Metal-binding</keyword>
<evidence type="ECO:0000313" key="10">
    <source>
        <dbReference type="Proteomes" id="UP001227230"/>
    </source>
</evidence>
<evidence type="ECO:0000256" key="6">
    <source>
        <dbReference type="PROSITE-ProRule" id="PRU00723"/>
    </source>
</evidence>
<feature type="compositionally biased region" description="Polar residues" evidence="7">
    <location>
        <begin position="57"/>
        <end position="80"/>
    </location>
</feature>
<dbReference type="PANTHER" id="PTHR46527">
    <property type="entry name" value="NUCLEOPORIN-LIKE PROTEIN 2"/>
    <property type="match status" value="1"/>
</dbReference>
<organism evidence="9 10">
    <name type="scientific">Vitis vinifera</name>
    <name type="common">Grape</name>
    <dbReference type="NCBI Taxonomy" id="29760"/>
    <lineage>
        <taxon>Eukaryota</taxon>
        <taxon>Viridiplantae</taxon>
        <taxon>Streptophyta</taxon>
        <taxon>Embryophyta</taxon>
        <taxon>Tracheophyta</taxon>
        <taxon>Spermatophyta</taxon>
        <taxon>Magnoliopsida</taxon>
        <taxon>eudicotyledons</taxon>
        <taxon>Gunneridae</taxon>
        <taxon>Pentapetalae</taxon>
        <taxon>rosids</taxon>
        <taxon>Vitales</taxon>
        <taxon>Vitaceae</taxon>
        <taxon>Viteae</taxon>
        <taxon>Vitis</taxon>
    </lineage>
</organism>
<dbReference type="EMBL" id="CP126656">
    <property type="protein sequence ID" value="WJZ95253.1"/>
    <property type="molecule type" value="Genomic_DNA"/>
</dbReference>
<evidence type="ECO:0000313" key="9">
    <source>
        <dbReference type="EMBL" id="WJZ95253.1"/>
    </source>
</evidence>
<feature type="region of interest" description="Disordered" evidence="7">
    <location>
        <begin position="210"/>
        <end position="267"/>
    </location>
</feature>
<dbReference type="InterPro" id="IPR000571">
    <property type="entry name" value="Znf_CCCH"/>
</dbReference>
<dbReference type="Pfam" id="PF00642">
    <property type="entry name" value="zf-CCCH"/>
    <property type="match status" value="1"/>
</dbReference>
<evidence type="ECO:0000256" key="7">
    <source>
        <dbReference type="SAM" id="MobiDB-lite"/>
    </source>
</evidence>
<dbReference type="Proteomes" id="UP001227230">
    <property type="component" value="Chromosome 9"/>
</dbReference>
<keyword evidence="4 6" id="KW-0862">Zinc</keyword>
<feature type="domain" description="C3H1-type" evidence="8">
    <location>
        <begin position="2"/>
        <end position="29"/>
    </location>
</feature>
<evidence type="ECO:0000256" key="5">
    <source>
        <dbReference type="ARBA" id="ARBA00023242"/>
    </source>
</evidence>
<evidence type="ECO:0000256" key="1">
    <source>
        <dbReference type="ARBA" id="ARBA00004123"/>
    </source>
</evidence>
<dbReference type="PROSITE" id="PS50103">
    <property type="entry name" value="ZF_C3H1"/>
    <property type="match status" value="1"/>
</dbReference>
<keyword evidence="5" id="KW-0539">Nucleus</keyword>
<name>A0ABY9CJA2_VITVI</name>
<feature type="region of interest" description="Disordered" evidence="7">
    <location>
        <begin position="57"/>
        <end position="81"/>
    </location>
</feature>
<dbReference type="Gene3D" id="4.10.1000.10">
    <property type="entry name" value="Zinc finger, CCCH-type"/>
    <property type="match status" value="1"/>
</dbReference>
<dbReference type="SUPFAM" id="SSF90229">
    <property type="entry name" value="CCCH zinc finger"/>
    <property type="match status" value="1"/>
</dbReference>
<evidence type="ECO:0000256" key="2">
    <source>
        <dbReference type="ARBA" id="ARBA00022723"/>
    </source>
</evidence>
<feature type="zinc finger region" description="C3H1-type" evidence="6">
    <location>
        <begin position="2"/>
        <end position="29"/>
    </location>
</feature>
<sequence>MNRKKEPCRNFQRGSCQYGERCKFLHVTQQQPKPNVSGFGAQTSSNFQHTNVQQQRSNPFGFGVQSNSLPKGTSDFGSKQNHFKPFENKWTRFSPLTTGSSSSSSRQSDNQVQPANHKCTDPESCKRQIVEDFEHERPIWKLTCYGHCKSAPCDIVGDISYEELRLAAYDDAGRGLSLQSIVERERSLLNSKLIEFDSLLRKPYAAPPNSTLAIQSPAPNPDASSLTAQNNTPPSASSFSQLSTSPNMGFGTRPSTPSNNAFGQSNSIQFSSQTSGAFGTNNLAFGNAGSFGSQLPVQMHGSPLPSNTAGFSHNNMSAGSKAFSPPAASPQIISFANNQSPILSSGTNSMFSAESTMHAQLEKMQRDNFSGDMSIWLKEEWNPGEIPEEEPPDAFV</sequence>
<reference evidence="9 10" key="1">
    <citation type="journal article" date="2023" name="Hortic Res">
        <title>The complete reference genome for grapevine (Vitis vinifera L.) genetics and breeding.</title>
        <authorList>
            <person name="Shi X."/>
            <person name="Cao S."/>
            <person name="Wang X."/>
            <person name="Huang S."/>
            <person name="Wang Y."/>
            <person name="Liu Z."/>
            <person name="Liu W."/>
            <person name="Leng X."/>
            <person name="Peng Y."/>
            <person name="Wang N."/>
            <person name="Wang Y."/>
            <person name="Ma Z."/>
            <person name="Xu X."/>
            <person name="Zhang F."/>
            <person name="Xue H."/>
            <person name="Zhong H."/>
            <person name="Wang Y."/>
            <person name="Zhang K."/>
            <person name="Velt A."/>
            <person name="Avia K."/>
            <person name="Holtgrawe D."/>
            <person name="Grimplet J."/>
            <person name="Matus J.T."/>
            <person name="Ware D."/>
            <person name="Wu X."/>
            <person name="Wang H."/>
            <person name="Liu C."/>
            <person name="Fang Y."/>
            <person name="Rustenholz C."/>
            <person name="Cheng Z."/>
            <person name="Xiao H."/>
            <person name="Zhou Y."/>
        </authorList>
    </citation>
    <scope>NUCLEOTIDE SEQUENCE [LARGE SCALE GENOMIC DNA]</scope>
    <source>
        <strain evidence="10">cv. Pinot noir / PN40024</strain>
        <tissue evidence="9">Leaf</tissue>
    </source>
</reference>